<evidence type="ECO:0000259" key="2">
    <source>
        <dbReference type="Pfam" id="PF22060"/>
    </source>
</evidence>
<feature type="domain" description="Cep192/Spd-2-like" evidence="7">
    <location>
        <begin position="1992"/>
        <end position="2110"/>
    </location>
</feature>
<dbReference type="Gene3D" id="2.60.40.10">
    <property type="entry name" value="Immunoglobulins"/>
    <property type="match status" value="4"/>
</dbReference>
<dbReference type="GO" id="GO:0071539">
    <property type="term" value="P:protein localization to centrosome"/>
    <property type="evidence" value="ECO:0007669"/>
    <property type="project" value="InterPro"/>
</dbReference>
<feature type="compositionally biased region" description="Polar residues" evidence="1">
    <location>
        <begin position="1251"/>
        <end position="1265"/>
    </location>
</feature>
<accession>A0A4U5V1K6</accession>
<evidence type="ECO:0000259" key="3">
    <source>
        <dbReference type="Pfam" id="PF22064"/>
    </source>
</evidence>
<dbReference type="InterPro" id="IPR054091">
    <property type="entry name" value="Cep192-like_D5"/>
</dbReference>
<feature type="compositionally biased region" description="Polar residues" evidence="1">
    <location>
        <begin position="318"/>
        <end position="334"/>
    </location>
</feature>
<feature type="domain" description="Cep192-like" evidence="9">
    <location>
        <begin position="2361"/>
        <end position="2461"/>
    </location>
</feature>
<name>A0A4U5V1K6_COLLU</name>
<reference evidence="10 11" key="1">
    <citation type="submission" date="2019-01" db="EMBL/GenBank/DDBJ databases">
        <title>Genome Assembly of Collichthys lucidus.</title>
        <authorList>
            <person name="Cai M."/>
            <person name="Xiao S."/>
        </authorList>
    </citation>
    <scope>NUCLEOTIDE SEQUENCE [LARGE SCALE GENOMIC DNA]</scope>
    <source>
        <strain evidence="10">JT15FE1705JMU</strain>
        <tissue evidence="10">Muscle</tissue>
    </source>
</reference>
<feature type="domain" description="Cep192-like" evidence="2">
    <location>
        <begin position="1592"/>
        <end position="1712"/>
    </location>
</feature>
<feature type="compositionally biased region" description="Basic and acidic residues" evidence="1">
    <location>
        <begin position="839"/>
        <end position="879"/>
    </location>
</feature>
<dbReference type="Pfam" id="PF22067">
    <property type="entry name" value="Cep192_D3"/>
    <property type="match status" value="1"/>
</dbReference>
<dbReference type="Pfam" id="PF25763">
    <property type="entry name" value="Aurora-A_bind_CEP192"/>
    <property type="match status" value="1"/>
</dbReference>
<keyword evidence="11" id="KW-1185">Reference proteome</keyword>
<feature type="region of interest" description="Disordered" evidence="1">
    <location>
        <begin position="2313"/>
        <end position="2341"/>
    </location>
</feature>
<dbReference type="GO" id="GO:0005737">
    <property type="term" value="C:cytoplasm"/>
    <property type="evidence" value="ECO:0007669"/>
    <property type="project" value="TreeGrafter"/>
</dbReference>
<dbReference type="CDD" id="cd21856">
    <property type="entry name" value="Plk4BD_Cep192"/>
    <property type="match status" value="1"/>
</dbReference>
<dbReference type="InterPro" id="IPR054086">
    <property type="entry name" value="Cep192-like_D2"/>
</dbReference>
<dbReference type="InterPro" id="IPR039103">
    <property type="entry name" value="Spd-2/CEP192"/>
</dbReference>
<evidence type="ECO:0000259" key="5">
    <source>
        <dbReference type="Pfam" id="PF22066"/>
    </source>
</evidence>
<dbReference type="InterPro" id="IPR054087">
    <property type="entry name" value="Cep192-like_D7"/>
</dbReference>
<evidence type="ECO:0000259" key="8">
    <source>
        <dbReference type="Pfam" id="PF22074"/>
    </source>
</evidence>
<dbReference type="InterPro" id="IPR054090">
    <property type="entry name" value="Cep192_Spd-2-like_dom"/>
</dbReference>
<feature type="domain" description="Cep192-like" evidence="8">
    <location>
        <begin position="2116"/>
        <end position="2293"/>
    </location>
</feature>
<evidence type="ECO:0000256" key="1">
    <source>
        <dbReference type="SAM" id="MobiDB-lite"/>
    </source>
</evidence>
<feature type="region of interest" description="Disordered" evidence="1">
    <location>
        <begin position="556"/>
        <end position="608"/>
    </location>
</feature>
<feature type="compositionally biased region" description="Polar residues" evidence="1">
    <location>
        <begin position="469"/>
        <end position="481"/>
    </location>
</feature>
<feature type="region of interest" description="Disordered" evidence="1">
    <location>
        <begin position="299"/>
        <end position="413"/>
    </location>
</feature>
<dbReference type="GO" id="GO:0000242">
    <property type="term" value="C:pericentriolar material"/>
    <property type="evidence" value="ECO:0007669"/>
    <property type="project" value="TreeGrafter"/>
</dbReference>
<evidence type="ECO:0000313" key="11">
    <source>
        <dbReference type="Proteomes" id="UP000298787"/>
    </source>
</evidence>
<dbReference type="InterPro" id="IPR013783">
    <property type="entry name" value="Ig-like_fold"/>
</dbReference>
<dbReference type="PANTHER" id="PTHR16029:SF11">
    <property type="entry name" value="CENTROSOMAL PROTEIN OF 192 KDA"/>
    <property type="match status" value="1"/>
</dbReference>
<dbReference type="Pfam" id="PF22076">
    <property type="entry name" value="Cep192_D6"/>
    <property type="match status" value="1"/>
</dbReference>
<feature type="region of interest" description="Disordered" evidence="1">
    <location>
        <begin position="433"/>
        <end position="481"/>
    </location>
</feature>
<dbReference type="InterPro" id="IPR057665">
    <property type="entry name" value="CEP192_PLK4_bind"/>
</dbReference>
<dbReference type="Proteomes" id="UP000298787">
    <property type="component" value="Chromosome 14"/>
</dbReference>
<evidence type="ECO:0000259" key="4">
    <source>
        <dbReference type="Pfam" id="PF22065"/>
    </source>
</evidence>
<feature type="domain" description="Cep192-like" evidence="3">
    <location>
        <begin position="1714"/>
        <end position="1866"/>
    </location>
</feature>
<proteinExistence type="predicted"/>
<dbReference type="STRING" id="240159.A0A4U5V1K6"/>
<feature type="domain" description="Cep192-like" evidence="5">
    <location>
        <begin position="2671"/>
        <end position="2769"/>
    </location>
</feature>
<feature type="region of interest" description="Disordered" evidence="1">
    <location>
        <begin position="811"/>
        <end position="890"/>
    </location>
</feature>
<dbReference type="GO" id="GO:0090222">
    <property type="term" value="P:centrosome-templated microtubule nucleation"/>
    <property type="evidence" value="ECO:0007669"/>
    <property type="project" value="InterPro"/>
</dbReference>
<sequence length="2771" mass="299446">MADSFYKLEDEAFPSFLCKSLDSTSGCATLGNVTLGSGPGLPVAASTVAKIRPVSDNRGDSVEASYLEGRELQHASLQSSVGEQPKFSLSFKDDLDNADDFIAAHRLSDMLVKINLDDTASRNQGSMVGLPPTQMGSVHGRPTELGTELSTGLLTFAQFGHKDITDAQVQSLPATAEEDNVQSERVDSDHFSGSNSSFLANEKLMSVDSMNSDITDDDIDSNNLPDDELELYFNKLVPPAMQRGRVEGQEISATGLPAAADDMSNPSSTEPEQHRYHFLDNYDQESFQMPVVRLAATGMDSCPASDEDTEDELESARRNNNAPRTRLLPSTSRQLVGESNRPSFRPGLEGGSSDDEVSSGRGGPSLSGIEHRRSAEGQVINPPVTGDGGGGDGSSGSEESGNDGGVSTIPLPTTNVQTTYDVLRGLGIVGSSAVGEDEDGDLNNLPGHGRNSLSRHTEMGDRVGPVGTGETSSSLGASGETQRLSPVNWSMVLDRQEALDAMESTESGPYADRLLDSVYLRSVAGLRRPQNSVNLSVSHLQGTLGSFHLSQVLLPESHDKDDDDDDDNDGVDEPDGSRPFLGLRGGPCGDVTGAEASGNTSEEDNNPLSTSLEAKYFSQSFHQEQEDSDDGWNHCPDELEFQQGTNGTHNVVYQNEEGQWVTDLAYYSSFEKEVDGKTSEDVGQFDTEDFVSSSDAMEKIVKDQEEFEKEHQFMQEEKIEPASGNATFHSDSSWKNPTNSHILMRASQVSSHFKQGDQSYLRLSLGEFFGQRSEALGCLGSADDVDLIKRPSFGYIITSPEKREPFALIHPSEFSTGNNSPHNDTVELSEADQTLNPEDLDKTLEGPGERMPPKGDTDPEPCKQEGRAVRASLPDHSEGSEASLANQSCVSPDNNSSNLMLSISTIASAIADASISTDPSQLAAMIMELSKRSRGRNQLESAGPVGPAVGCTEEPHSAEHILLEPYQSALLDTLQRSTCVGELSALDMEKYLKKTDVSGSSEASVAHTTFDLSGWAENLSSSQRNHRAEYPGEQQDQQKSEEKDRRGETTLNTNSSAVSLSNALTPGHKDDSKRSSIPRPRTSLSSTRRSVASERPSTLKPTAGKMAAFDNSASSSTKTCGSSGRNLTENGSNAVRSSLETSRKGDKSPAASPGLSRTPPGSRKGQGFYKGYVSQQQDRRSPEKKPPPRNIMAAPLPRTSVEKHVGFSQPSLDPPPDALKGFSEPCLEETQYNFRPSTSPLTHSSPSQTSVPSADSMVSPTSSNGGLADKRPCLDLSPQSTCSSPSLSRLTYISMNDGTVIPTPERKQNNCTMALSTTIIRFSPTPPVEPDEQSNLDVLGMPKSLDQVQLQHSKSLDPLPAQQCKSTETSCSGSALSCTRSQSECNYHCPRDRTDLSAGCRNHKHLSESKVRQLTKVDSGYCSNLNIQQASSTAAPQSSQQWGAANCVSSSAYASGLGMPPSYTEGLHYVPIPSFKPQCAGLIDLPHQGDMQSLLTGHSLLNSQLAQQYLGPKAPLHPGSYHVGATGNAVFSMSSTGVPNSNLTVRHVHPTLGISGAAGSHQSHQDMGMMGKPYNQYGAEPLGAGGLEELRGQVVVPEELRFPHACCVGIASQTSLTLFNPSERWQQVSVTVTSLAIDGQKVDSLPYQWLIVKNKTIIGPKTTEEQKVLFIPPQAGVYQCVLSVCSWPASAETEVAARANIFAKRVVLVAIAENPALEVEVSKSGCLDFGDLPGGSAKSIPLKLLNRTHATVPIRLVISANATAWRCFTFSKHPVTMTSEGTQQAGHMTPVSSPSVMNHVMHASYGENPQSFMVWVHFKAPQNYIASSGDLGPADEYSARVDIEVDSPGPSHVISSIPLRARSGTARVHAPKDLQTVSLSAPLGKSSQQMLPLKNAGNIDVQLKLKHSDAEDSFSVTPDELLLRVEEEQGIVVSFKAQGNKKYRESLLTILVLPSGPQYEVTLRGEVAPEDSGKPAIPSAAVLGPGVASDVPPILSNKQFVAWGGVTLGRAVQQKLVLRNNSPNAAQQLRLLIRGQDQDCFQLQSMFSPEERLTRHGELSIRPREDVTVHLLFAPTRVVCMLAKLEIKQSGVRPSQPGVKFTIPLSGYGGTSNIILEDQRKQADGYVATMTDIAVNRVSKVCLCVRNTGSRAAFIKAMAFSDVQTRSLMEPSVISLAPSQFVLKERTQEVITVLMKSTQREQNLCQSANALLATLCLFCGDEVSRQQYRRLLQSKPEAARKALSENSLLKNIDFNEKFLGEETITETYDLPQRPNEAHIFYGNMSKIVVSLTGSTKSSDCEQSDRTELLLLPSSRHGSETDSLPNGNVSLDVLPVKGPQGPPLRVTEPSLKASEPIHRQAESWTIHPEQLVLAAPTINGAATTSQVQIRNNTSRELSFDLSWPAHCLTITPQHGVIEPQCHLQILISPNPSLATKSGLLPWSGQIYVQCDGQQKFIKVQIRRDLALDVSAAPADTSLSALPPQAATPILPLARFTTKNSLPPQSPLAPQALVEISNKTIIFSTTPSGETSEAQLEVQNGEVEVRWYLSSFAPPYVKGVDNTGDVYRATYTAFRCSRVSGTLGAHEKMQVPITFLPRDRGDYAQFWDLECHPVSELQQKTRIRFQLCGTGIKSGPVEGPQEGDCSLVKTEPTVKTRKRADASAGKTGQEEAVRRGVYSPQELYTFPATRVGESSTVKVNIRNNSTDTHELKFVNPREPFHIKHSKYSLRSQHYLKLPVQFKPRTAGRHAGFLLIQSETSGSLVIQLTGEASP</sequence>
<evidence type="ECO:0000313" key="10">
    <source>
        <dbReference type="EMBL" id="TKS81617.1"/>
    </source>
</evidence>
<feature type="compositionally biased region" description="Polar residues" evidence="1">
    <location>
        <begin position="1125"/>
        <end position="1140"/>
    </location>
</feature>
<dbReference type="InterPro" id="IPR054088">
    <property type="entry name" value="Cep192-like_D8"/>
</dbReference>
<dbReference type="Pfam" id="PF22074">
    <property type="entry name" value="Cep192_D5"/>
    <property type="match status" value="1"/>
</dbReference>
<protein>
    <submittedName>
        <fullName evidence="10">Centrosomal protein of 192 kDa</fullName>
    </submittedName>
</protein>
<dbReference type="GO" id="GO:0090307">
    <property type="term" value="P:mitotic spindle assembly"/>
    <property type="evidence" value="ECO:0007669"/>
    <property type="project" value="TreeGrafter"/>
</dbReference>
<dbReference type="InterPro" id="IPR054092">
    <property type="entry name" value="Cep192-like_D6"/>
</dbReference>
<dbReference type="InterPro" id="IPR054089">
    <property type="entry name" value="Cep192-like_D3"/>
</dbReference>
<dbReference type="InterPro" id="IPR054085">
    <property type="entry name" value="Cep192-like_D1"/>
</dbReference>
<evidence type="ECO:0000259" key="6">
    <source>
        <dbReference type="Pfam" id="PF22067"/>
    </source>
</evidence>
<evidence type="ECO:0000259" key="7">
    <source>
        <dbReference type="Pfam" id="PF22073"/>
    </source>
</evidence>
<feature type="compositionally biased region" description="Low complexity" evidence="1">
    <location>
        <begin position="1276"/>
        <end position="1286"/>
    </location>
</feature>
<dbReference type="EMBL" id="CM014091">
    <property type="protein sequence ID" value="TKS81617.1"/>
    <property type="molecule type" value="Genomic_DNA"/>
</dbReference>
<gene>
    <name evidence="10" type="ORF">D9C73_015722</name>
</gene>
<dbReference type="GO" id="GO:0019901">
    <property type="term" value="F:protein kinase binding"/>
    <property type="evidence" value="ECO:0007669"/>
    <property type="project" value="TreeGrafter"/>
</dbReference>
<feature type="compositionally biased region" description="Polar residues" evidence="1">
    <location>
        <begin position="813"/>
        <end position="823"/>
    </location>
</feature>
<feature type="domain" description="Cep192-like" evidence="6">
    <location>
        <begin position="1869"/>
        <end position="1967"/>
    </location>
</feature>
<feature type="compositionally biased region" description="Low complexity" evidence="1">
    <location>
        <begin position="1075"/>
        <end position="1090"/>
    </location>
</feature>
<feature type="compositionally biased region" description="Low complexity" evidence="1">
    <location>
        <begin position="1236"/>
        <end position="1250"/>
    </location>
</feature>
<dbReference type="GO" id="GO:0005814">
    <property type="term" value="C:centriole"/>
    <property type="evidence" value="ECO:0007669"/>
    <property type="project" value="TreeGrafter"/>
</dbReference>
<organism evidence="10 11">
    <name type="scientific">Collichthys lucidus</name>
    <name type="common">Big head croaker</name>
    <name type="synonym">Sciaena lucida</name>
    <dbReference type="NCBI Taxonomy" id="240159"/>
    <lineage>
        <taxon>Eukaryota</taxon>
        <taxon>Metazoa</taxon>
        <taxon>Chordata</taxon>
        <taxon>Craniata</taxon>
        <taxon>Vertebrata</taxon>
        <taxon>Euteleostomi</taxon>
        <taxon>Actinopterygii</taxon>
        <taxon>Neopterygii</taxon>
        <taxon>Teleostei</taxon>
        <taxon>Neoteleostei</taxon>
        <taxon>Acanthomorphata</taxon>
        <taxon>Eupercaria</taxon>
        <taxon>Sciaenidae</taxon>
        <taxon>Collichthys</taxon>
    </lineage>
</organism>
<feature type="compositionally biased region" description="Acidic residues" evidence="1">
    <location>
        <begin position="561"/>
        <end position="574"/>
    </location>
</feature>
<dbReference type="InterPro" id="IPR057662">
    <property type="entry name" value="CEP192_Aurora-A_bind"/>
</dbReference>
<feature type="compositionally biased region" description="Basic and acidic residues" evidence="1">
    <location>
        <begin position="1026"/>
        <end position="1048"/>
    </location>
</feature>
<dbReference type="GO" id="GO:0051298">
    <property type="term" value="P:centrosome duplication"/>
    <property type="evidence" value="ECO:0007669"/>
    <property type="project" value="InterPro"/>
</dbReference>
<feature type="compositionally biased region" description="Polar residues" evidence="1">
    <location>
        <begin position="1049"/>
        <end position="1064"/>
    </location>
</feature>
<dbReference type="Pfam" id="PF22073">
    <property type="entry name" value="Cep192_D4"/>
    <property type="match status" value="1"/>
</dbReference>
<dbReference type="Pfam" id="PF22064">
    <property type="entry name" value="Cep192_D2"/>
    <property type="match status" value="1"/>
</dbReference>
<dbReference type="Pfam" id="PF22060">
    <property type="entry name" value="Cep192_D1"/>
    <property type="match status" value="1"/>
</dbReference>
<feature type="compositionally biased region" description="Low complexity" evidence="1">
    <location>
        <begin position="1112"/>
        <end position="1124"/>
    </location>
</feature>
<feature type="compositionally biased region" description="Basic and acidic residues" evidence="1">
    <location>
        <begin position="1177"/>
        <end position="1186"/>
    </location>
</feature>
<dbReference type="PANTHER" id="PTHR16029">
    <property type="entry name" value="CENTROSOMAL PROTEIN OF 192 KDA"/>
    <property type="match status" value="1"/>
</dbReference>
<evidence type="ECO:0000259" key="9">
    <source>
        <dbReference type="Pfam" id="PF22076"/>
    </source>
</evidence>
<feature type="region of interest" description="Disordered" evidence="1">
    <location>
        <begin position="1018"/>
        <end position="1286"/>
    </location>
</feature>
<dbReference type="Pfam" id="PF25765">
    <property type="entry name" value="PLK4_bind_CEP192"/>
    <property type="match status" value="1"/>
</dbReference>
<feature type="domain" description="Cep192-like" evidence="4">
    <location>
        <begin position="2508"/>
        <end position="2630"/>
    </location>
</feature>
<dbReference type="Pfam" id="PF22065">
    <property type="entry name" value="Cep192_D7"/>
    <property type="match status" value="1"/>
</dbReference>
<dbReference type="Pfam" id="PF22066">
    <property type="entry name" value="Cep192_D8"/>
    <property type="match status" value="1"/>
</dbReference>